<dbReference type="RefSeq" id="WP_067633689.1">
    <property type="nucleotide sequence ID" value="NZ_JAAXPI010000028.1"/>
</dbReference>
<protein>
    <submittedName>
        <fullName evidence="1">Endonuclease</fullName>
    </submittedName>
</protein>
<dbReference type="Proteomes" id="UP000579250">
    <property type="component" value="Unassembled WGS sequence"/>
</dbReference>
<keyword evidence="1" id="KW-0255">Endonuclease</keyword>
<reference evidence="1 2" key="1">
    <citation type="submission" date="2020-04" db="EMBL/GenBank/DDBJ databases">
        <title>MicrobeNet Type strains.</title>
        <authorList>
            <person name="Nicholson A.C."/>
        </authorList>
    </citation>
    <scope>NUCLEOTIDE SEQUENCE [LARGE SCALE GENOMIC DNA]</scope>
    <source>
        <strain evidence="1 2">ATCC BAA-277</strain>
    </source>
</reference>
<dbReference type="AlphaFoldDB" id="A0A846YYB1"/>
<dbReference type="GO" id="GO:0004519">
    <property type="term" value="F:endonuclease activity"/>
    <property type="evidence" value="ECO:0007669"/>
    <property type="project" value="UniProtKB-KW"/>
</dbReference>
<name>A0A846YYB1_9ACTN</name>
<comment type="caution">
    <text evidence="1">The sequence shown here is derived from an EMBL/GenBank/DDBJ whole genome shotgun (WGS) entry which is preliminary data.</text>
</comment>
<evidence type="ECO:0000313" key="1">
    <source>
        <dbReference type="EMBL" id="NKZ05960.1"/>
    </source>
</evidence>
<organism evidence="1 2">
    <name type="scientific">Actinomadura latina</name>
    <dbReference type="NCBI Taxonomy" id="163603"/>
    <lineage>
        <taxon>Bacteria</taxon>
        <taxon>Bacillati</taxon>
        <taxon>Actinomycetota</taxon>
        <taxon>Actinomycetes</taxon>
        <taxon>Streptosporangiales</taxon>
        <taxon>Thermomonosporaceae</taxon>
        <taxon>Actinomadura</taxon>
    </lineage>
</organism>
<keyword evidence="1" id="KW-0540">Nuclease</keyword>
<dbReference type="EMBL" id="JAAXPI010000028">
    <property type="protein sequence ID" value="NKZ05960.1"/>
    <property type="molecule type" value="Genomic_DNA"/>
</dbReference>
<sequence length="206" mass="23619">MAKGGGRKEPGAARNHARLWAALLVLIVQFVLARRSHHMPRGASENSARGVFKAAASFIRWAERHGPKKPVTIELRHAPGMPKAEFRRKANALKKLGDEGKLFKAHNPVRPRDRSRSTAHQQDLIRRIHEQYGRRNPELSRSLIRRITDGSMQLDHRHELQLAGPDLRNNLRYLDTFTNHHVGSRQIRPQIRDLPDGTPIRIRIIE</sequence>
<proteinExistence type="predicted"/>
<keyword evidence="2" id="KW-1185">Reference proteome</keyword>
<evidence type="ECO:0000313" key="2">
    <source>
        <dbReference type="Proteomes" id="UP000579250"/>
    </source>
</evidence>
<gene>
    <name evidence="1" type="ORF">HGB48_19720</name>
</gene>
<keyword evidence="1" id="KW-0378">Hydrolase</keyword>
<accession>A0A846YYB1</accession>